<dbReference type="AlphaFoldDB" id="A0A5N6NA10"/>
<sequence>MQGVTTNEPDVAEFILAIAAENNAQLMVIVCADTSDLTTSGLIAAFHQTDGRLVYIVNGEEQIQTSNQFLNSESNYVEFVVGNAEFLLSNEFKSADFVVIDCNLQNHERILEAIQSEREKGTIVLGYNAIWKDSWMWSKLDSRLLPIGEGLLLMRVAGKSGNGGGTSGGGRGRSNWVVRVDKYTGEEHVFRIKSPGGMVGM</sequence>
<evidence type="ECO:0000313" key="2">
    <source>
        <dbReference type="Proteomes" id="UP000326396"/>
    </source>
</evidence>
<dbReference type="PANTHER" id="PTHR33593">
    <property type="entry name" value="DUF1442 FAMILY PROTEIN"/>
    <property type="match status" value="1"/>
</dbReference>
<accession>A0A5N6NA10</accession>
<dbReference type="InterPro" id="IPR029063">
    <property type="entry name" value="SAM-dependent_MTases_sf"/>
</dbReference>
<reference evidence="1 2" key="1">
    <citation type="submission" date="2019-05" db="EMBL/GenBank/DDBJ databases">
        <title>Mikania micrantha, genome provides insights into the molecular mechanism of rapid growth.</title>
        <authorList>
            <person name="Liu B."/>
        </authorList>
    </citation>
    <scope>NUCLEOTIDE SEQUENCE [LARGE SCALE GENOMIC DNA]</scope>
    <source>
        <strain evidence="1">NLD-2019</strain>
        <tissue evidence="1">Leaf</tissue>
    </source>
</reference>
<keyword evidence="2" id="KW-1185">Reference proteome</keyword>
<dbReference type="Gene3D" id="3.40.50.150">
    <property type="entry name" value="Vaccinia Virus protein VP39"/>
    <property type="match status" value="1"/>
</dbReference>
<dbReference type="Proteomes" id="UP000326396">
    <property type="component" value="Linkage Group LG2"/>
</dbReference>
<dbReference type="Pfam" id="PF07279">
    <property type="entry name" value="DUF1442"/>
    <property type="match status" value="1"/>
</dbReference>
<name>A0A5N6NA10_9ASTR</name>
<proteinExistence type="predicted"/>
<dbReference type="EMBL" id="SZYD01000012">
    <property type="protein sequence ID" value="KAD4584147.1"/>
    <property type="molecule type" value="Genomic_DNA"/>
</dbReference>
<dbReference type="PANTHER" id="PTHR33593:SF32">
    <property type="entry name" value="S-ADENOSYL-L-METHIONINE-DEPENDENT METHYLTRANSFERASE"/>
    <property type="match status" value="1"/>
</dbReference>
<protein>
    <submittedName>
        <fullName evidence="1">Uncharacterized protein</fullName>
    </submittedName>
</protein>
<evidence type="ECO:0000313" key="1">
    <source>
        <dbReference type="EMBL" id="KAD4584147.1"/>
    </source>
</evidence>
<dbReference type="OrthoDB" id="1920785at2759"/>
<organism evidence="1 2">
    <name type="scientific">Mikania micrantha</name>
    <name type="common">bitter vine</name>
    <dbReference type="NCBI Taxonomy" id="192012"/>
    <lineage>
        <taxon>Eukaryota</taxon>
        <taxon>Viridiplantae</taxon>
        <taxon>Streptophyta</taxon>
        <taxon>Embryophyta</taxon>
        <taxon>Tracheophyta</taxon>
        <taxon>Spermatophyta</taxon>
        <taxon>Magnoliopsida</taxon>
        <taxon>eudicotyledons</taxon>
        <taxon>Gunneridae</taxon>
        <taxon>Pentapetalae</taxon>
        <taxon>asterids</taxon>
        <taxon>campanulids</taxon>
        <taxon>Asterales</taxon>
        <taxon>Asteraceae</taxon>
        <taxon>Asteroideae</taxon>
        <taxon>Heliantheae alliance</taxon>
        <taxon>Eupatorieae</taxon>
        <taxon>Mikania</taxon>
    </lineage>
</organism>
<comment type="caution">
    <text evidence="1">The sequence shown here is derived from an EMBL/GenBank/DDBJ whole genome shotgun (WGS) entry which is preliminary data.</text>
</comment>
<gene>
    <name evidence="1" type="ORF">E3N88_21748</name>
</gene>
<dbReference type="InterPro" id="IPR009902">
    <property type="entry name" value="DUF1442"/>
</dbReference>